<name>A0A2T5VFY8_9HYPH</name>
<feature type="domain" description="N-acetyltransferase" evidence="1">
    <location>
        <begin position="14"/>
        <end position="161"/>
    </location>
</feature>
<protein>
    <submittedName>
        <fullName evidence="2">Putative acetyltransferase</fullName>
    </submittedName>
</protein>
<evidence type="ECO:0000259" key="1">
    <source>
        <dbReference type="PROSITE" id="PS51186"/>
    </source>
</evidence>
<evidence type="ECO:0000313" key="3">
    <source>
        <dbReference type="Proteomes" id="UP000244081"/>
    </source>
</evidence>
<keyword evidence="3" id="KW-1185">Reference proteome</keyword>
<reference evidence="2 3" key="1">
    <citation type="submission" date="2018-04" db="EMBL/GenBank/DDBJ databases">
        <title>Genomic Encyclopedia of Archaeal and Bacterial Type Strains, Phase II (KMG-II): from individual species to whole genera.</title>
        <authorList>
            <person name="Goeker M."/>
        </authorList>
    </citation>
    <scope>NUCLEOTIDE SEQUENCE [LARGE SCALE GENOMIC DNA]</scope>
    <source>
        <strain evidence="2 3">DSM 23382</strain>
    </source>
</reference>
<keyword evidence="2" id="KW-0808">Transferase</keyword>
<evidence type="ECO:0000313" key="2">
    <source>
        <dbReference type="EMBL" id="PTW62672.1"/>
    </source>
</evidence>
<dbReference type="PROSITE" id="PS51186">
    <property type="entry name" value="GNAT"/>
    <property type="match status" value="1"/>
</dbReference>
<dbReference type="OrthoDB" id="9797178at2"/>
<dbReference type="AlphaFoldDB" id="A0A2T5VFY8"/>
<dbReference type="InterPro" id="IPR000182">
    <property type="entry name" value="GNAT_dom"/>
</dbReference>
<organism evidence="2 3">
    <name type="scientific">Breoghania corrubedonensis</name>
    <dbReference type="NCBI Taxonomy" id="665038"/>
    <lineage>
        <taxon>Bacteria</taxon>
        <taxon>Pseudomonadati</taxon>
        <taxon>Pseudomonadota</taxon>
        <taxon>Alphaproteobacteria</taxon>
        <taxon>Hyphomicrobiales</taxon>
        <taxon>Stappiaceae</taxon>
        <taxon>Breoghania</taxon>
    </lineage>
</organism>
<comment type="caution">
    <text evidence="2">The sequence shown here is derived from an EMBL/GenBank/DDBJ whole genome shotgun (WGS) entry which is preliminary data.</text>
</comment>
<dbReference type="RefSeq" id="WP_107988207.1">
    <property type="nucleotide sequence ID" value="NZ_QAYG01000001.1"/>
</dbReference>
<dbReference type="EMBL" id="QAYG01000001">
    <property type="protein sequence ID" value="PTW62672.1"/>
    <property type="molecule type" value="Genomic_DNA"/>
</dbReference>
<accession>A0A2T5VFY8</accession>
<dbReference type="SUPFAM" id="SSF55729">
    <property type="entry name" value="Acyl-CoA N-acyltransferases (Nat)"/>
    <property type="match status" value="1"/>
</dbReference>
<dbReference type="InterPro" id="IPR016181">
    <property type="entry name" value="Acyl_CoA_acyltransferase"/>
</dbReference>
<dbReference type="Gene3D" id="3.40.630.30">
    <property type="match status" value="1"/>
</dbReference>
<dbReference type="Pfam" id="PF13508">
    <property type="entry name" value="Acetyltransf_7"/>
    <property type="match status" value="1"/>
</dbReference>
<dbReference type="Proteomes" id="UP000244081">
    <property type="component" value="Unassembled WGS sequence"/>
</dbReference>
<dbReference type="CDD" id="cd04301">
    <property type="entry name" value="NAT_SF"/>
    <property type="match status" value="1"/>
</dbReference>
<proteinExistence type="predicted"/>
<dbReference type="GO" id="GO:0016747">
    <property type="term" value="F:acyltransferase activity, transferring groups other than amino-acyl groups"/>
    <property type="evidence" value="ECO:0007669"/>
    <property type="project" value="InterPro"/>
</dbReference>
<gene>
    <name evidence="2" type="ORF">C8N35_101719</name>
</gene>
<sequence length="180" mass="19146">MSEPTPRATTPANLTFRPVGPNDAVLIGRLVGEAFERDNEARLVGALRISDDLVLELVASDGANILGHVVFSRATVSEGDTGLEIAILAPLSVRPDMQRAGIGSALVKEALERLKREDIDLVVVVGDPAYFTRFGFSAGLGEKFDTPWAGPNFLAMELKEGTSDRLPATLTFAAPLTAVD</sequence>